<feature type="transmembrane region" description="Helical" evidence="7">
    <location>
        <begin position="34"/>
        <end position="51"/>
    </location>
</feature>
<gene>
    <name evidence="9" type="ORF">PVVCY_0702100</name>
    <name evidence="8" type="ORF">YYE_04199</name>
</gene>
<dbReference type="GO" id="GO:0000139">
    <property type="term" value="C:Golgi membrane"/>
    <property type="evidence" value="ECO:0007669"/>
    <property type="project" value="UniProtKB-SubCell"/>
</dbReference>
<dbReference type="Pfam" id="PF04178">
    <property type="entry name" value="Got1"/>
    <property type="match status" value="1"/>
</dbReference>
<dbReference type="Proteomes" id="UP000030681">
    <property type="component" value="Unassembled WGS sequence"/>
</dbReference>
<dbReference type="AlphaFoldDB" id="A0A081IAP5"/>
<evidence type="ECO:0000256" key="1">
    <source>
        <dbReference type="ARBA" id="ARBA00004653"/>
    </source>
</evidence>
<dbReference type="PANTHER" id="PTHR21493">
    <property type="entry name" value="CGI-141-RELATED/LIPASE CONTAINING PROTEIN"/>
    <property type="match status" value="1"/>
</dbReference>
<evidence type="ECO:0000256" key="2">
    <source>
        <dbReference type="ARBA" id="ARBA00022692"/>
    </source>
</evidence>
<proteinExistence type="inferred from homology"/>
<dbReference type="EMBL" id="KL446954">
    <property type="protein sequence ID" value="KEG00753.1"/>
    <property type="molecule type" value="Genomic_DNA"/>
</dbReference>
<evidence type="ECO:0000313" key="8">
    <source>
        <dbReference type="EMBL" id="KEG00753.1"/>
    </source>
</evidence>
<evidence type="ECO:0000313" key="9">
    <source>
        <dbReference type="EMBL" id="VEV55834.1"/>
    </source>
</evidence>
<dbReference type="InterPro" id="IPR045176">
    <property type="entry name" value="Got1"/>
</dbReference>
<feature type="transmembrane region" description="Helical" evidence="7">
    <location>
        <begin position="7"/>
        <end position="28"/>
    </location>
</feature>
<feature type="transmembrane region" description="Helical" evidence="7">
    <location>
        <begin position="63"/>
        <end position="83"/>
    </location>
</feature>
<evidence type="ECO:0000313" key="10">
    <source>
        <dbReference type="Proteomes" id="UP000030681"/>
    </source>
</evidence>
<evidence type="ECO:0000256" key="5">
    <source>
        <dbReference type="ARBA" id="ARBA00023136"/>
    </source>
</evidence>
<dbReference type="GO" id="GO:0005829">
    <property type="term" value="C:cytosol"/>
    <property type="evidence" value="ECO:0007669"/>
    <property type="project" value="GOC"/>
</dbReference>
<name>A0A081IAP5_PLAVN</name>
<protein>
    <submittedName>
        <fullName evidence="9">Protein transport protein GOT1, putative</fullName>
    </submittedName>
</protein>
<comment type="similarity">
    <text evidence="6">Belongs to the GOT1 family.</text>
</comment>
<dbReference type="KEGG" id="pvv:PVVCY_0702100"/>
<evidence type="ECO:0000256" key="7">
    <source>
        <dbReference type="SAM" id="Phobius"/>
    </source>
</evidence>
<dbReference type="RefSeq" id="XP_008626062.1">
    <property type="nucleotide sequence ID" value="XM_008627840.1"/>
</dbReference>
<reference evidence="8 10" key="1">
    <citation type="submission" date="2013-02" db="EMBL/GenBank/DDBJ databases">
        <title>The Genome Sequence of Plasmodium vinckei vinckei.</title>
        <authorList>
            <consortium name="The Broad Institute Genome Sequencing Platform"/>
            <consortium name="The Broad Institute Genome Sequencing Center for Infectious Disease"/>
            <person name="Neafsey D."/>
            <person name="Cheeseman I."/>
            <person name="Volkman S."/>
            <person name="Adams J."/>
            <person name="Walker B."/>
            <person name="Young S.K."/>
            <person name="Zeng Q."/>
            <person name="Gargeya S."/>
            <person name="Fitzgerald M."/>
            <person name="Haas B."/>
            <person name="Abouelleil A."/>
            <person name="Alvarado L."/>
            <person name="Arachchi H.M."/>
            <person name="Berlin A.M."/>
            <person name="Chapman S.B."/>
            <person name="Dewar J."/>
            <person name="Goldberg J."/>
            <person name="Griggs A."/>
            <person name="Gujja S."/>
            <person name="Hansen M."/>
            <person name="Howarth C."/>
            <person name="Imamovic A."/>
            <person name="Larimer J."/>
            <person name="McCowan C."/>
            <person name="Murphy C."/>
            <person name="Neiman D."/>
            <person name="Pearson M."/>
            <person name="Priest M."/>
            <person name="Roberts A."/>
            <person name="Saif S."/>
            <person name="Shea T."/>
            <person name="Sisk P."/>
            <person name="Sykes S."/>
            <person name="Wortman J."/>
            <person name="Nusbaum C."/>
            <person name="Birren B."/>
        </authorList>
    </citation>
    <scope>NUCLEOTIDE SEQUENCE [LARGE SCALE GENOMIC DNA]</scope>
    <source>
        <strain evidence="10">vinckei</strain>
        <strain evidence="8">Vinckei</strain>
    </source>
</reference>
<comment type="subcellular location">
    <subcellularLocation>
        <location evidence="1">Golgi apparatus membrane</location>
        <topology evidence="1">Multi-pass membrane protein</topology>
    </subcellularLocation>
</comment>
<dbReference type="PANTHER" id="PTHR21493:SF9">
    <property type="entry name" value="GOLGI TRANSPORT PROTEIN 1-RELATED"/>
    <property type="match status" value="1"/>
</dbReference>
<evidence type="ECO:0000313" key="11">
    <source>
        <dbReference type="Proteomes" id="UP000290582"/>
    </source>
</evidence>
<dbReference type="EMBL" id="LR215063">
    <property type="protein sequence ID" value="VEV55834.1"/>
    <property type="molecule type" value="Genomic_DNA"/>
</dbReference>
<keyword evidence="3 7" id="KW-1133">Transmembrane helix</keyword>
<sequence>MWDENKTIGLVLFVLGVVSGFIGVFLFFDKFFLCISNLFLLLGLYYLLGPAKIVKFVTNRNKVGGSACFLLGFLLILFGRTFFGSLFQGYGLYRLFFSFLPNIISTVKYSPLGFILEIPGIKQISEYLLNNKRLPI</sequence>
<dbReference type="GO" id="GO:0006888">
    <property type="term" value="P:endoplasmic reticulum to Golgi vesicle-mediated transport"/>
    <property type="evidence" value="ECO:0007669"/>
    <property type="project" value="InterPro"/>
</dbReference>
<accession>A0A081IAP5</accession>
<dbReference type="GO" id="GO:0042147">
    <property type="term" value="P:retrograde transport, endosome to Golgi"/>
    <property type="evidence" value="ECO:0007669"/>
    <property type="project" value="InterPro"/>
</dbReference>
<dbReference type="OrthoDB" id="204784at2759"/>
<dbReference type="InterPro" id="IPR007305">
    <property type="entry name" value="Vesicle_transpt_Got1/SFT2"/>
</dbReference>
<evidence type="ECO:0000256" key="4">
    <source>
        <dbReference type="ARBA" id="ARBA00023034"/>
    </source>
</evidence>
<keyword evidence="2 7" id="KW-0812">Transmembrane</keyword>
<reference evidence="9 11" key="2">
    <citation type="submission" date="2019-01" db="EMBL/GenBank/DDBJ databases">
        <authorList>
            <person name="Ramaprasad A."/>
        </authorList>
    </citation>
    <scope>NUCLEOTIDE SEQUENCE [LARGE SCALE GENOMIC DNA]</scope>
</reference>
<organism evidence="8 10">
    <name type="scientific">Plasmodium vinckei vinckei</name>
    <dbReference type="NCBI Taxonomy" id="54757"/>
    <lineage>
        <taxon>Eukaryota</taxon>
        <taxon>Sar</taxon>
        <taxon>Alveolata</taxon>
        <taxon>Apicomplexa</taxon>
        <taxon>Aconoidasida</taxon>
        <taxon>Haemosporida</taxon>
        <taxon>Plasmodiidae</taxon>
        <taxon>Plasmodium</taxon>
        <taxon>Plasmodium (Vinckeia)</taxon>
    </lineage>
</organism>
<dbReference type="GeneID" id="19962405"/>
<keyword evidence="4" id="KW-0333">Golgi apparatus</keyword>
<evidence type="ECO:0000256" key="6">
    <source>
        <dbReference type="ARBA" id="ARBA00025799"/>
    </source>
</evidence>
<evidence type="ECO:0000256" key="3">
    <source>
        <dbReference type="ARBA" id="ARBA00022989"/>
    </source>
</evidence>
<dbReference type="Proteomes" id="UP000290582">
    <property type="component" value="Chromosome PVVCY_07"/>
</dbReference>
<keyword evidence="5 7" id="KW-0472">Membrane</keyword>
<dbReference type="VEuPathDB" id="PlasmoDB:PVVCY_0702100"/>